<gene>
    <name evidence="1" type="ORF">FYJ39_05080</name>
</gene>
<proteinExistence type="predicted"/>
<dbReference type="AlphaFoldDB" id="A0A7X2NJD1"/>
<sequence length="65" mass="7269">MSKQYLSAAEVGEIMNYSISHSYAIIKQLNAELKAKGYIIRSGQIPRKYFMERVGLEDEQSGVGA</sequence>
<organism evidence="1 2">
    <name type="scientific">Clostridium porci</name>
    <dbReference type="NCBI Taxonomy" id="2605778"/>
    <lineage>
        <taxon>Bacteria</taxon>
        <taxon>Bacillati</taxon>
        <taxon>Bacillota</taxon>
        <taxon>Clostridia</taxon>
        <taxon>Eubacteriales</taxon>
        <taxon>Clostridiaceae</taxon>
        <taxon>Clostridium</taxon>
    </lineage>
</organism>
<evidence type="ECO:0000313" key="2">
    <source>
        <dbReference type="Proteomes" id="UP000429958"/>
    </source>
</evidence>
<dbReference type="RefSeq" id="WP_287848169.1">
    <property type="nucleotide sequence ID" value="NZ_DBEWUL010000124.1"/>
</dbReference>
<keyword evidence="2" id="KW-1185">Reference proteome</keyword>
<protein>
    <submittedName>
        <fullName evidence="1">Transcriptional regulator</fullName>
    </submittedName>
</protein>
<dbReference type="EMBL" id="VUMD01000003">
    <property type="protein sequence ID" value="MSS35971.1"/>
    <property type="molecule type" value="Genomic_DNA"/>
</dbReference>
<evidence type="ECO:0000313" key="1">
    <source>
        <dbReference type="EMBL" id="MSS35971.1"/>
    </source>
</evidence>
<dbReference type="Proteomes" id="UP000429958">
    <property type="component" value="Unassembled WGS sequence"/>
</dbReference>
<accession>A0A7X2NJD1</accession>
<reference evidence="1 2" key="1">
    <citation type="submission" date="2019-08" db="EMBL/GenBank/DDBJ databases">
        <title>In-depth cultivation of the pig gut microbiome towards novel bacterial diversity and tailored functional studies.</title>
        <authorList>
            <person name="Wylensek D."/>
            <person name="Hitch T.C.A."/>
            <person name="Clavel T."/>
        </authorList>
    </citation>
    <scope>NUCLEOTIDE SEQUENCE [LARGE SCALE GENOMIC DNA]</scope>
    <source>
        <strain evidence="1 2">WCA-389-WT-23D1</strain>
    </source>
</reference>
<comment type="caution">
    <text evidence="1">The sequence shown here is derived from an EMBL/GenBank/DDBJ whole genome shotgun (WGS) entry which is preliminary data.</text>
</comment>
<name>A0A7X2NJD1_9CLOT</name>